<dbReference type="GO" id="GO:0005874">
    <property type="term" value="C:microtubule"/>
    <property type="evidence" value="ECO:0007669"/>
    <property type="project" value="UniProtKB-KW"/>
</dbReference>
<dbReference type="Pfam" id="PF06886">
    <property type="entry name" value="TPX2"/>
    <property type="match status" value="1"/>
</dbReference>
<evidence type="ECO:0000256" key="5">
    <source>
        <dbReference type="ARBA" id="ARBA00023212"/>
    </source>
</evidence>
<evidence type="ECO:0000256" key="3">
    <source>
        <dbReference type="ARBA" id="ARBA00022490"/>
    </source>
</evidence>
<reference evidence="9 10" key="1">
    <citation type="submission" date="2019-07" db="EMBL/GenBank/DDBJ databases">
        <title>WGS assembly of Gossypium mustelinum.</title>
        <authorList>
            <person name="Chen Z.J."/>
            <person name="Sreedasyam A."/>
            <person name="Ando A."/>
            <person name="Song Q."/>
            <person name="De L."/>
            <person name="Hulse-Kemp A."/>
            <person name="Ding M."/>
            <person name="Ye W."/>
            <person name="Kirkbride R."/>
            <person name="Jenkins J."/>
            <person name="Plott C."/>
            <person name="Lovell J."/>
            <person name="Lin Y.-M."/>
            <person name="Vaughn R."/>
            <person name="Liu B."/>
            <person name="Li W."/>
            <person name="Simpson S."/>
            <person name="Scheffler B."/>
            <person name="Saski C."/>
            <person name="Grover C."/>
            <person name="Hu G."/>
            <person name="Conover J."/>
            <person name="Carlson J."/>
            <person name="Shu S."/>
            <person name="Boston L."/>
            <person name="Williams M."/>
            <person name="Peterson D."/>
            <person name="Mcgee K."/>
            <person name="Jones D."/>
            <person name="Wendel J."/>
            <person name="Stelly D."/>
            <person name="Grimwood J."/>
            <person name="Schmutz J."/>
        </authorList>
    </citation>
    <scope>NUCLEOTIDE SEQUENCE [LARGE SCALE GENOMIC DNA]</scope>
    <source>
        <strain evidence="9">1408120.09</strain>
    </source>
</reference>
<proteinExistence type="inferred from homology"/>
<comment type="similarity">
    <text evidence="2">Belongs to the TPX2 family.</text>
</comment>
<evidence type="ECO:0000256" key="4">
    <source>
        <dbReference type="ARBA" id="ARBA00022701"/>
    </source>
</evidence>
<gene>
    <name evidence="9" type="ORF">E1A91_A12G163800v1</name>
</gene>
<feature type="region of interest" description="Disordered" evidence="7">
    <location>
        <begin position="251"/>
        <end position="314"/>
    </location>
</feature>
<feature type="domain" description="TPX2 C-terminal" evidence="8">
    <location>
        <begin position="378"/>
        <end position="452"/>
    </location>
</feature>
<keyword evidence="3" id="KW-0963">Cytoplasm</keyword>
<keyword evidence="10" id="KW-1185">Reference proteome</keyword>
<accession>A0A5D2WV62</accession>
<evidence type="ECO:0000256" key="1">
    <source>
        <dbReference type="ARBA" id="ARBA00004245"/>
    </source>
</evidence>
<feature type="coiled-coil region" evidence="6">
    <location>
        <begin position="393"/>
        <end position="420"/>
    </location>
</feature>
<feature type="compositionally biased region" description="Polar residues" evidence="7">
    <location>
        <begin position="261"/>
        <end position="275"/>
    </location>
</feature>
<protein>
    <recommendedName>
        <fullName evidence="8">TPX2 C-terminal domain-containing protein</fullName>
    </recommendedName>
</protein>
<dbReference type="AlphaFoldDB" id="A0A5D2WV62"/>
<dbReference type="PANTHER" id="PTHR47067:SF6">
    <property type="entry name" value="PROTEIN WVD2-LIKE 7"/>
    <property type="match status" value="1"/>
</dbReference>
<dbReference type="Proteomes" id="UP000323597">
    <property type="component" value="Chromosome A12"/>
</dbReference>
<dbReference type="EMBL" id="CM017647">
    <property type="protein sequence ID" value="TYJ05429.1"/>
    <property type="molecule type" value="Genomic_DNA"/>
</dbReference>
<dbReference type="InterPro" id="IPR044216">
    <property type="entry name" value="WDL7"/>
</dbReference>
<evidence type="ECO:0000256" key="7">
    <source>
        <dbReference type="SAM" id="MobiDB-lite"/>
    </source>
</evidence>
<evidence type="ECO:0000313" key="10">
    <source>
        <dbReference type="Proteomes" id="UP000323597"/>
    </source>
</evidence>
<keyword evidence="5" id="KW-0206">Cytoskeleton</keyword>
<sequence length="601" mass="67162">MAGEIEETFSIRLQAESVHCGSISFGRFANEPLAWERKSSFSHNRYLEEVEKCSKPGSVIEKKAYFEAHFRKKALLLQSSSSEDQSGGEDQTCESDALENENYRQCQTGENYAAENTVYGNYSDSTSKGSSYNHFDENGLCSTDHGEDLYCGNEFDHENEGNHFDHSNQSGLRAQFDMSPEDLEYLGDGALIECGSEYPLDVSVPVPINVEPEDTCQIQIGYAKSFISSDNPENEVEENLDDDVVNIEESFKSSEWDQCPKTGNTRKVDTTNSKIRLNHSPKLKPAPMSPDHSPKNSFSDPSEVAARVQEGKEKEITKKIKAEKLPIQTVFPTRHSMRKSPKQEDSARFNAKLNTGNKRIKQSVNSTRGDAKSNVRGFHFKSGERAERRKEFYMKLEEKMHAKEAEMNQIQARLQEKTEAEIKQLRKSLNFKAKPMPSFYHVSATSGSTRNKTATSTMTTAKVQQNSPNWTMRAIPRSPSRSMETNKQAHSAAGLKCELNCPTVKSSQASTVSSIPPIESHIPPEPVTRNLILSRKEREKESSIQKHRISESGKVVKDHKFGGSRPKVGGYRINSELVTKNMKNAGIAGNSAMGRLAVMAS</sequence>
<keyword evidence="6" id="KW-0175">Coiled coil</keyword>
<dbReference type="InterPro" id="IPR027329">
    <property type="entry name" value="TPX2_C"/>
</dbReference>
<evidence type="ECO:0000313" key="9">
    <source>
        <dbReference type="EMBL" id="TYJ05429.1"/>
    </source>
</evidence>
<name>A0A5D2WV62_GOSMU</name>
<dbReference type="PANTHER" id="PTHR47067">
    <property type="entry name" value="TPX2 (TARGETING PROTEIN FOR XKLP2) PROTEIN FAMILY-RELATED"/>
    <property type="match status" value="1"/>
</dbReference>
<evidence type="ECO:0000256" key="6">
    <source>
        <dbReference type="SAM" id="Coils"/>
    </source>
</evidence>
<evidence type="ECO:0000256" key="2">
    <source>
        <dbReference type="ARBA" id="ARBA00005885"/>
    </source>
</evidence>
<comment type="subcellular location">
    <subcellularLocation>
        <location evidence="1">Cytoplasm</location>
        <location evidence="1">Cytoskeleton</location>
    </subcellularLocation>
</comment>
<organism evidence="9 10">
    <name type="scientific">Gossypium mustelinum</name>
    <name type="common">Cotton</name>
    <name type="synonym">Gossypium caicoense</name>
    <dbReference type="NCBI Taxonomy" id="34275"/>
    <lineage>
        <taxon>Eukaryota</taxon>
        <taxon>Viridiplantae</taxon>
        <taxon>Streptophyta</taxon>
        <taxon>Embryophyta</taxon>
        <taxon>Tracheophyta</taxon>
        <taxon>Spermatophyta</taxon>
        <taxon>Magnoliopsida</taxon>
        <taxon>eudicotyledons</taxon>
        <taxon>Gunneridae</taxon>
        <taxon>Pentapetalae</taxon>
        <taxon>rosids</taxon>
        <taxon>malvids</taxon>
        <taxon>Malvales</taxon>
        <taxon>Malvaceae</taxon>
        <taxon>Malvoideae</taxon>
        <taxon>Gossypium</taxon>
    </lineage>
</organism>
<evidence type="ECO:0000259" key="8">
    <source>
        <dbReference type="Pfam" id="PF06886"/>
    </source>
</evidence>
<keyword evidence="4" id="KW-0493">Microtubule</keyword>